<protein>
    <submittedName>
        <fullName evidence="1">Uncharacterized protein</fullName>
    </submittedName>
</protein>
<sequence length="82" mass="9499">MCLHNIQNKMIPLSNKVTSKGHNLLHEIEGRNKYRYSLFHHKSTSPHGCTSSKLVKGWVVAYLKPSEPKKSHRRSKLSKENF</sequence>
<keyword evidence="2" id="KW-1185">Reference proteome</keyword>
<dbReference type="Proteomes" id="UP000230069">
    <property type="component" value="Unassembled WGS sequence"/>
</dbReference>
<proteinExistence type="predicted"/>
<dbReference type="InParanoid" id="A0A2G5DG05"/>
<evidence type="ECO:0000313" key="2">
    <source>
        <dbReference type="Proteomes" id="UP000230069"/>
    </source>
</evidence>
<dbReference type="EMBL" id="KZ305038">
    <property type="protein sequence ID" value="PIA42157.1"/>
    <property type="molecule type" value="Genomic_DNA"/>
</dbReference>
<organism evidence="1 2">
    <name type="scientific">Aquilegia coerulea</name>
    <name type="common">Rocky mountain columbine</name>
    <dbReference type="NCBI Taxonomy" id="218851"/>
    <lineage>
        <taxon>Eukaryota</taxon>
        <taxon>Viridiplantae</taxon>
        <taxon>Streptophyta</taxon>
        <taxon>Embryophyta</taxon>
        <taxon>Tracheophyta</taxon>
        <taxon>Spermatophyta</taxon>
        <taxon>Magnoliopsida</taxon>
        <taxon>Ranunculales</taxon>
        <taxon>Ranunculaceae</taxon>
        <taxon>Thalictroideae</taxon>
        <taxon>Aquilegia</taxon>
    </lineage>
</organism>
<name>A0A2G5DG05_AQUCA</name>
<gene>
    <name evidence="1" type="ORF">AQUCO_02100192v1</name>
</gene>
<dbReference type="AlphaFoldDB" id="A0A2G5DG05"/>
<reference evidence="1 2" key="1">
    <citation type="submission" date="2017-09" db="EMBL/GenBank/DDBJ databases">
        <title>WGS assembly of Aquilegia coerulea Goldsmith.</title>
        <authorList>
            <person name="Hodges S."/>
            <person name="Kramer E."/>
            <person name="Nordborg M."/>
            <person name="Tomkins J."/>
            <person name="Borevitz J."/>
            <person name="Derieg N."/>
            <person name="Yan J."/>
            <person name="Mihaltcheva S."/>
            <person name="Hayes R.D."/>
            <person name="Rokhsar D."/>
        </authorList>
    </citation>
    <scope>NUCLEOTIDE SEQUENCE [LARGE SCALE GENOMIC DNA]</scope>
    <source>
        <strain evidence="2">cv. Goldsmith</strain>
    </source>
</reference>
<accession>A0A2G5DG05</accession>
<evidence type="ECO:0000313" key="1">
    <source>
        <dbReference type="EMBL" id="PIA42157.1"/>
    </source>
</evidence>